<evidence type="ECO:0000256" key="2">
    <source>
        <dbReference type="SAM" id="Phobius"/>
    </source>
</evidence>
<protein>
    <recommendedName>
        <fullName evidence="5">Ribosomal protein L34Ae</fullName>
    </recommendedName>
</protein>
<dbReference type="EMBL" id="CP097509">
    <property type="protein sequence ID" value="URE21971.1"/>
    <property type="molecule type" value="Genomic_DNA"/>
</dbReference>
<keyword evidence="4" id="KW-1185">Reference proteome</keyword>
<dbReference type="PANTHER" id="PTHR46741">
    <property type="entry name" value="OS09G0413600 PROTEIN"/>
    <property type="match status" value="1"/>
</dbReference>
<dbReference type="Pfam" id="PF07891">
    <property type="entry name" value="DUF1666"/>
    <property type="match status" value="1"/>
</dbReference>
<dbReference type="InterPro" id="IPR012870">
    <property type="entry name" value="DUF1666"/>
</dbReference>
<feature type="transmembrane region" description="Helical" evidence="2">
    <location>
        <begin position="7"/>
        <end position="28"/>
    </location>
</feature>
<organism evidence="3 4">
    <name type="scientific">Musa troglodytarum</name>
    <name type="common">fe'i banana</name>
    <dbReference type="NCBI Taxonomy" id="320322"/>
    <lineage>
        <taxon>Eukaryota</taxon>
        <taxon>Viridiplantae</taxon>
        <taxon>Streptophyta</taxon>
        <taxon>Embryophyta</taxon>
        <taxon>Tracheophyta</taxon>
        <taxon>Spermatophyta</taxon>
        <taxon>Magnoliopsida</taxon>
        <taxon>Liliopsida</taxon>
        <taxon>Zingiberales</taxon>
        <taxon>Musaceae</taxon>
        <taxon>Musa</taxon>
    </lineage>
</organism>
<dbReference type="Proteomes" id="UP001055439">
    <property type="component" value="Chromosome 7"/>
</dbReference>
<evidence type="ECO:0000313" key="3">
    <source>
        <dbReference type="EMBL" id="URE21971.1"/>
    </source>
</evidence>
<keyword evidence="2" id="KW-0812">Transmembrane</keyword>
<evidence type="ECO:0008006" key="5">
    <source>
        <dbReference type="Google" id="ProtNLM"/>
    </source>
</evidence>
<name>A0A9E7GUF3_9LILI</name>
<reference evidence="3" key="1">
    <citation type="submission" date="2022-05" db="EMBL/GenBank/DDBJ databases">
        <title>The Musa troglodytarum L. genome provides insights into the mechanism of non-climacteric behaviour and enrichment of carotenoids.</title>
        <authorList>
            <person name="Wang J."/>
        </authorList>
    </citation>
    <scope>NUCLEOTIDE SEQUENCE</scope>
    <source>
        <tissue evidence="3">Leaf</tissue>
    </source>
</reference>
<accession>A0A9E7GUF3</accession>
<dbReference type="OrthoDB" id="772197at2759"/>
<dbReference type="AlphaFoldDB" id="A0A9E7GUF3"/>
<feature type="compositionally biased region" description="Basic and acidic residues" evidence="1">
    <location>
        <begin position="458"/>
        <end position="471"/>
    </location>
</feature>
<feature type="region of interest" description="Disordered" evidence="1">
    <location>
        <begin position="302"/>
        <end position="481"/>
    </location>
</feature>
<evidence type="ECO:0000313" key="4">
    <source>
        <dbReference type="Proteomes" id="UP001055439"/>
    </source>
</evidence>
<feature type="compositionally biased region" description="Acidic residues" evidence="1">
    <location>
        <begin position="447"/>
        <end position="457"/>
    </location>
</feature>
<feature type="compositionally biased region" description="Acidic residues" evidence="1">
    <location>
        <begin position="309"/>
        <end position="318"/>
    </location>
</feature>
<dbReference type="PANTHER" id="PTHR46741:SF2">
    <property type="entry name" value="RIBOSOMAL PROTEIN L34AE"/>
    <property type="match status" value="1"/>
</dbReference>
<keyword evidence="2" id="KW-1133">Transmembrane helix</keyword>
<feature type="compositionally biased region" description="Basic and acidic residues" evidence="1">
    <location>
        <begin position="415"/>
        <end position="432"/>
    </location>
</feature>
<proteinExistence type="predicted"/>
<keyword evidence="2" id="KW-0472">Membrane</keyword>
<evidence type="ECO:0000256" key="1">
    <source>
        <dbReference type="SAM" id="MobiDB-lite"/>
    </source>
</evidence>
<feature type="compositionally biased region" description="Basic and acidic residues" evidence="1">
    <location>
        <begin position="386"/>
        <end position="398"/>
    </location>
</feature>
<feature type="compositionally biased region" description="Basic and acidic residues" evidence="1">
    <location>
        <begin position="348"/>
        <end position="378"/>
    </location>
</feature>
<sequence length="865" mass="99953">MGFLFSVCRFIITNCLIWLFGFLAMHLFRIRKGSSCQRENVKASSVHDSRRVEPCPEINDSSFEEKESPRLSFKFQYQLSAHHKLLDEVPLPQPVAKENESSVNTAMHNYRFLPEKDFRCFMAEPEAQTCRIQESYVDPAVLSSYDSKSVKAADHDLMHTIDKLDGIRDEKFPYVKLFEQEKHIRRAETNLSGEIGRTDQAKFPLDEFSVFDSDTESLSASDGYSVKELIADLESDGLLSEYEHEVDSRQASIDASRYNVKLSEDFRRLEAAQSRFVHDYDSESAAAIDKFSFVDNQRRCKHISRDENLPENESDSSDPEQKGLDQGEAGSNQVQEFEEPKQPTSDVSRMENIDSGDDELHATERHSSVRKSYDDIRSSNESVTPDSRRENLDEKETGSDADIDSTDSSSSNSSRDLEFTREFNVSRDDFSERSPGTEQEDSQLMAELDELAREEELEGGKKEAKESKKEQQTYLEDSDDDDELESLWEHQDLIEKLKLELKRVRAIGLPTISELSEAPKAVDDLKPWKIDNKFLHEDPMDELQKFYRCYRERVRKLDILNHQKVHAIGLLQLKDPLQSTGSQKSLLPTITSVLSQSLWTCSRESGISPSDKFIKELQNDLEMVYVGQTCLSWEFLHWQFEKARQISDSDSYRSHQYNQVAGEFQQFQVIMQRFIEDEAFQGPRLPNYVKTRSAFQNFLLVPVIREDSSKEKLEDRRKGNYVITSEILEDIMEESIRLFWEFVKADKDETPGILKGLMGTHVQPHDPSDSKLMADIHSKLHKKERKLKDILRTGNCLVKKFKKPKEDRSNQDLFFSQVDLKLVARVLRMSRIATDQLVWCHAKLSNISFIEGRVHREPSFLLFPC</sequence>
<gene>
    <name evidence="3" type="ORF">MUK42_12887</name>
</gene>